<dbReference type="Pfam" id="PF05107">
    <property type="entry name" value="Cas_Cas7"/>
    <property type="match status" value="1"/>
</dbReference>
<sequence length="328" mass="36299">MQPITNRYEILFVYEARDCNPNGDPLDENRPRTDPETGEATVSDVRIKRTVRDYFLAQEPDVERRLAAGREVLIRDTLKADGHLCEGKDRAEQFLKEVARDKKGEARRQALEEAVLSGCIDARLFGATLPLGKNEPSLQLTGATQFAAFNRSLHRVSPTLVQQTAAYAGNAKSNQKSFAERWLLPYALIAAYGVVNEAAARRTRMSATDLDALLAALWRGTADLNTHSKLGHDPLLLVVAEYQPGYRLGALPRRIALADQGREDTALRSTRDFTLDVGELLQGWSAMSRLTGLRVMADARLRCRAGEQVDDFIALARAAGLEPQALEL</sequence>
<dbReference type="EMBL" id="JAAXKX010000001">
    <property type="protein sequence ID" value="NKN31818.1"/>
    <property type="molecule type" value="Genomic_DNA"/>
</dbReference>
<proteinExistence type="predicted"/>
<dbReference type="NCBIfam" id="TIGR02590">
    <property type="entry name" value="cas_Csh2"/>
    <property type="match status" value="1"/>
</dbReference>
<name>A0ABX1I3T8_9GAMM</name>
<reference evidence="1 2" key="1">
    <citation type="submission" date="2020-04" db="EMBL/GenBank/DDBJ databases">
        <title>Draft Whole-Genome sequence of Marichromatium bheemlicum DSM 18632, type strain.</title>
        <authorList>
            <person name="Kyndt J.A."/>
            <person name="Meyer T.E."/>
        </authorList>
    </citation>
    <scope>NUCLEOTIDE SEQUENCE [LARGE SCALE GENOMIC DNA]</scope>
    <source>
        <strain evidence="1 2">DSM 18632</strain>
    </source>
</reference>
<comment type="caution">
    <text evidence="1">The sequence shown here is derived from an EMBL/GenBank/DDBJ whole genome shotgun (WGS) entry which is preliminary data.</text>
</comment>
<dbReference type="Proteomes" id="UP000740754">
    <property type="component" value="Unassembled WGS sequence"/>
</dbReference>
<dbReference type="InterPro" id="IPR006482">
    <property type="entry name" value="Cas7_Csh2/Csh2"/>
</dbReference>
<dbReference type="InterPro" id="IPR013419">
    <property type="entry name" value="CRISPR-assoc_prot_Cas7/Csh2"/>
</dbReference>
<protein>
    <submittedName>
        <fullName evidence="1">Type I-B CRISPR-associated protein Cas7/Csh2</fullName>
    </submittedName>
</protein>
<evidence type="ECO:0000313" key="2">
    <source>
        <dbReference type="Proteomes" id="UP000740754"/>
    </source>
</evidence>
<keyword evidence="2" id="KW-1185">Reference proteome</keyword>
<dbReference type="RefSeq" id="WP_168665719.1">
    <property type="nucleotide sequence ID" value="NZ_JAAXKX010000001.1"/>
</dbReference>
<gene>
    <name evidence="1" type="primary">cas7b</name>
    <name evidence="1" type="ORF">HF203_01075</name>
</gene>
<organism evidence="1 2">
    <name type="scientific">Marichromatium bheemlicum</name>
    <dbReference type="NCBI Taxonomy" id="365339"/>
    <lineage>
        <taxon>Bacteria</taxon>
        <taxon>Pseudomonadati</taxon>
        <taxon>Pseudomonadota</taxon>
        <taxon>Gammaproteobacteria</taxon>
        <taxon>Chromatiales</taxon>
        <taxon>Chromatiaceae</taxon>
        <taxon>Marichromatium</taxon>
    </lineage>
</organism>
<dbReference type="NCBIfam" id="TIGR01595">
    <property type="entry name" value="cas_CT1132"/>
    <property type="match status" value="1"/>
</dbReference>
<evidence type="ECO:0000313" key="1">
    <source>
        <dbReference type="EMBL" id="NKN31818.1"/>
    </source>
</evidence>
<accession>A0ABX1I3T8</accession>